<keyword evidence="1" id="KW-0677">Repeat</keyword>
<dbReference type="SMART" id="SM00054">
    <property type="entry name" value="EFh"/>
    <property type="match status" value="4"/>
</dbReference>
<reference evidence="4 5" key="1">
    <citation type="journal article" date="2018" name="Sci. Rep.">
        <title>Genomic signatures of local adaptation to the degree of environmental predictability in rotifers.</title>
        <authorList>
            <person name="Franch-Gras L."/>
            <person name="Hahn C."/>
            <person name="Garcia-Roger E.M."/>
            <person name="Carmona M.J."/>
            <person name="Serra M."/>
            <person name="Gomez A."/>
        </authorList>
    </citation>
    <scope>NUCLEOTIDE SEQUENCE [LARGE SCALE GENOMIC DNA]</scope>
    <source>
        <strain evidence="4">HYR1</strain>
    </source>
</reference>
<feature type="domain" description="EF-hand" evidence="3">
    <location>
        <begin position="7"/>
        <end position="42"/>
    </location>
</feature>
<dbReference type="PANTHER" id="PTHR23048:SF0">
    <property type="entry name" value="CALMODULIN LIKE 3"/>
    <property type="match status" value="1"/>
</dbReference>
<dbReference type="InterPro" id="IPR011992">
    <property type="entry name" value="EF-hand-dom_pair"/>
</dbReference>
<accession>A0A3M7SQA1</accession>
<feature type="domain" description="EF-hand" evidence="3">
    <location>
        <begin position="83"/>
        <end position="118"/>
    </location>
</feature>
<dbReference type="Gene3D" id="1.10.238.10">
    <property type="entry name" value="EF-hand"/>
    <property type="match status" value="2"/>
</dbReference>
<dbReference type="STRING" id="10195.A0A3M7SQA1"/>
<evidence type="ECO:0000313" key="5">
    <source>
        <dbReference type="Proteomes" id="UP000276133"/>
    </source>
</evidence>
<protein>
    <submittedName>
        <fullName evidence="4">Calmodulin</fullName>
    </submittedName>
</protein>
<evidence type="ECO:0000313" key="4">
    <source>
        <dbReference type="EMBL" id="RNA38041.1"/>
    </source>
</evidence>
<dbReference type="Pfam" id="PF13499">
    <property type="entry name" value="EF-hand_7"/>
    <property type="match status" value="2"/>
</dbReference>
<dbReference type="PROSITE" id="PS00018">
    <property type="entry name" value="EF_HAND_1"/>
    <property type="match status" value="3"/>
</dbReference>
<dbReference type="GO" id="GO:0016460">
    <property type="term" value="C:myosin II complex"/>
    <property type="evidence" value="ECO:0007669"/>
    <property type="project" value="TreeGrafter"/>
</dbReference>
<feature type="domain" description="EF-hand" evidence="3">
    <location>
        <begin position="43"/>
        <end position="78"/>
    </location>
</feature>
<dbReference type="GO" id="GO:0005509">
    <property type="term" value="F:calcium ion binding"/>
    <property type="evidence" value="ECO:0007669"/>
    <property type="project" value="InterPro"/>
</dbReference>
<dbReference type="InterPro" id="IPR050230">
    <property type="entry name" value="CALM/Myosin/TropC-like"/>
</dbReference>
<feature type="domain" description="EF-hand" evidence="3">
    <location>
        <begin position="119"/>
        <end position="150"/>
    </location>
</feature>
<dbReference type="PANTHER" id="PTHR23048">
    <property type="entry name" value="MYOSIN LIGHT CHAIN 1, 3"/>
    <property type="match status" value="1"/>
</dbReference>
<keyword evidence="2" id="KW-0106">Calcium</keyword>
<gene>
    <name evidence="4" type="ORF">BpHYR1_033364</name>
</gene>
<organism evidence="4 5">
    <name type="scientific">Brachionus plicatilis</name>
    <name type="common">Marine rotifer</name>
    <name type="synonym">Brachionus muelleri</name>
    <dbReference type="NCBI Taxonomy" id="10195"/>
    <lineage>
        <taxon>Eukaryota</taxon>
        <taxon>Metazoa</taxon>
        <taxon>Spiralia</taxon>
        <taxon>Gnathifera</taxon>
        <taxon>Rotifera</taxon>
        <taxon>Eurotatoria</taxon>
        <taxon>Monogononta</taxon>
        <taxon>Pseudotrocha</taxon>
        <taxon>Ploima</taxon>
        <taxon>Brachionidae</taxon>
        <taxon>Brachionus</taxon>
    </lineage>
</organism>
<dbReference type="FunFam" id="1.10.238.10:FF:000178">
    <property type="entry name" value="Calmodulin-2 A"/>
    <property type="match status" value="1"/>
</dbReference>
<evidence type="ECO:0000256" key="1">
    <source>
        <dbReference type="ARBA" id="ARBA00022737"/>
    </source>
</evidence>
<keyword evidence="5" id="KW-1185">Reference proteome</keyword>
<comment type="caution">
    <text evidence="4">The sequence shown here is derived from an EMBL/GenBank/DDBJ whole genome shotgun (WGS) entry which is preliminary data.</text>
</comment>
<dbReference type="Proteomes" id="UP000276133">
    <property type="component" value="Unassembled WGS sequence"/>
</dbReference>
<proteinExistence type="predicted"/>
<dbReference type="InterPro" id="IPR002048">
    <property type="entry name" value="EF_hand_dom"/>
</dbReference>
<evidence type="ECO:0000256" key="2">
    <source>
        <dbReference type="ARBA" id="ARBA00022837"/>
    </source>
</evidence>
<dbReference type="AlphaFoldDB" id="A0A3M7SQA1"/>
<dbReference type="EMBL" id="REGN01000929">
    <property type="protein sequence ID" value="RNA38041.1"/>
    <property type="molecule type" value="Genomic_DNA"/>
</dbReference>
<dbReference type="SUPFAM" id="SSF47473">
    <property type="entry name" value="EF-hand"/>
    <property type="match status" value="1"/>
</dbReference>
<dbReference type="CDD" id="cd00051">
    <property type="entry name" value="EFh"/>
    <property type="match status" value="1"/>
</dbReference>
<sequence length="150" mass="17253">MSGLTKEQINELKNGFKIFDQDGSGSIDPQEIRSIMANFDSSISENDIDELIDDLDKNNDGMVDFNEFANQLGKKFYSQPPRAELEAAFKYFEWVNKDGSGFIDEEELIQVIRQFNPKYSEERIKKVISTIDKDNSGKICIDEFVQMMTQ</sequence>
<evidence type="ECO:0000259" key="3">
    <source>
        <dbReference type="PROSITE" id="PS50222"/>
    </source>
</evidence>
<dbReference type="PROSITE" id="PS50222">
    <property type="entry name" value="EF_HAND_2"/>
    <property type="match status" value="4"/>
</dbReference>
<dbReference type="OrthoDB" id="26525at2759"/>
<name>A0A3M7SQA1_BRAPC</name>
<dbReference type="InterPro" id="IPR018247">
    <property type="entry name" value="EF_Hand_1_Ca_BS"/>
</dbReference>